<evidence type="ECO:0000256" key="1">
    <source>
        <dbReference type="ARBA" id="ARBA00007337"/>
    </source>
</evidence>
<keyword evidence="5" id="KW-1185">Reference proteome</keyword>
<dbReference type="Gene3D" id="3.30.1330.30">
    <property type="match status" value="1"/>
</dbReference>
<evidence type="ECO:0000256" key="2">
    <source>
        <dbReference type="ARBA" id="ARBA00023274"/>
    </source>
</evidence>
<comment type="similarity">
    <text evidence="1">Belongs to the eukaryotic ribosomal protein eL8 family.</text>
</comment>
<dbReference type="GO" id="GO:0003723">
    <property type="term" value="F:RNA binding"/>
    <property type="evidence" value="ECO:0007669"/>
    <property type="project" value="InterPro"/>
</dbReference>
<dbReference type="InterPro" id="IPR004038">
    <property type="entry name" value="Ribosomal_eL8/eL30/eS12/Gad45"/>
</dbReference>
<dbReference type="PRINTS" id="PR00881">
    <property type="entry name" value="L7ARS6FAMILY"/>
</dbReference>
<feature type="domain" description="Ribosomal protein eL8/eL30/eS12/Gadd45" evidence="3">
    <location>
        <begin position="28"/>
        <end position="113"/>
    </location>
</feature>
<dbReference type="EMBL" id="MPUH01000093">
    <property type="protein sequence ID" value="OMJ90873.1"/>
    <property type="molecule type" value="Genomic_DNA"/>
</dbReference>
<dbReference type="InterPro" id="IPR050257">
    <property type="entry name" value="eL8/uL1-like"/>
</dbReference>
<name>A0A1R2CPG4_9CILI</name>
<accession>A0A1R2CPG4</accession>
<organism evidence="4 5">
    <name type="scientific">Stentor coeruleus</name>
    <dbReference type="NCBI Taxonomy" id="5963"/>
    <lineage>
        <taxon>Eukaryota</taxon>
        <taxon>Sar</taxon>
        <taxon>Alveolata</taxon>
        <taxon>Ciliophora</taxon>
        <taxon>Postciliodesmatophora</taxon>
        <taxon>Heterotrichea</taxon>
        <taxon>Heterotrichida</taxon>
        <taxon>Stentoridae</taxon>
        <taxon>Stentor</taxon>
    </lineage>
</organism>
<evidence type="ECO:0000313" key="5">
    <source>
        <dbReference type="Proteomes" id="UP000187209"/>
    </source>
</evidence>
<dbReference type="SUPFAM" id="SSF55315">
    <property type="entry name" value="L30e-like"/>
    <property type="match status" value="1"/>
</dbReference>
<dbReference type="Pfam" id="PF01248">
    <property type="entry name" value="Ribosomal_L7Ae"/>
    <property type="match status" value="1"/>
</dbReference>
<dbReference type="PANTHER" id="PTHR23105">
    <property type="entry name" value="RIBOSOMAL PROTEIN L7AE FAMILY MEMBER"/>
    <property type="match status" value="1"/>
</dbReference>
<gene>
    <name evidence="4" type="ORF">SteCoe_6632</name>
</gene>
<dbReference type="AlphaFoldDB" id="A0A1R2CPG4"/>
<protein>
    <recommendedName>
        <fullName evidence="3">Ribosomal protein eL8/eL30/eS12/Gadd45 domain-containing protein</fullName>
    </recommendedName>
</protein>
<sequence>MADIFRSPIAEPYADESFAKKIIKLATKFSEANLAKRGVKEVVKQLKKKKRGIVILAGDITPIELVAHIPIICENNGNPYVYVKTKDDLAQASLSKKATTILMLLRPSSSHELKDAYKDLYQKVLENNPYMEASS</sequence>
<dbReference type="InterPro" id="IPR029064">
    <property type="entry name" value="Ribosomal_eL30-like_sf"/>
</dbReference>
<evidence type="ECO:0000259" key="3">
    <source>
        <dbReference type="Pfam" id="PF01248"/>
    </source>
</evidence>
<proteinExistence type="inferred from homology"/>
<keyword evidence="2" id="KW-0687">Ribonucleoprotein</keyword>
<dbReference type="GO" id="GO:1990904">
    <property type="term" value="C:ribonucleoprotein complex"/>
    <property type="evidence" value="ECO:0007669"/>
    <property type="project" value="UniProtKB-KW"/>
</dbReference>
<dbReference type="Proteomes" id="UP000187209">
    <property type="component" value="Unassembled WGS sequence"/>
</dbReference>
<evidence type="ECO:0000313" key="4">
    <source>
        <dbReference type="EMBL" id="OMJ90873.1"/>
    </source>
</evidence>
<comment type="caution">
    <text evidence="4">The sequence shown here is derived from an EMBL/GenBank/DDBJ whole genome shotgun (WGS) entry which is preliminary data.</text>
</comment>
<reference evidence="4 5" key="1">
    <citation type="submission" date="2016-11" db="EMBL/GenBank/DDBJ databases">
        <title>The macronuclear genome of Stentor coeruleus: a giant cell with tiny introns.</title>
        <authorList>
            <person name="Slabodnick M."/>
            <person name="Ruby J.G."/>
            <person name="Reiff S.B."/>
            <person name="Swart E.C."/>
            <person name="Gosai S."/>
            <person name="Prabakaran S."/>
            <person name="Witkowska E."/>
            <person name="Larue G.E."/>
            <person name="Fisher S."/>
            <person name="Freeman R.M."/>
            <person name="Gunawardena J."/>
            <person name="Chu W."/>
            <person name="Stover N.A."/>
            <person name="Gregory B.D."/>
            <person name="Nowacki M."/>
            <person name="Derisi J."/>
            <person name="Roy S.W."/>
            <person name="Marshall W.F."/>
            <person name="Sood P."/>
        </authorList>
    </citation>
    <scope>NUCLEOTIDE SEQUENCE [LARGE SCALE GENOMIC DNA]</scope>
    <source>
        <strain evidence="4">WM001</strain>
    </source>
</reference>
<dbReference type="InterPro" id="IPR018492">
    <property type="entry name" value="Ribosomal_eL8/Nhp2"/>
</dbReference>
<dbReference type="OrthoDB" id="1924699at2759"/>